<dbReference type="Pfam" id="PF00583">
    <property type="entry name" value="Acetyltransf_1"/>
    <property type="match status" value="1"/>
</dbReference>
<dbReference type="GO" id="GO:0016747">
    <property type="term" value="F:acyltransferase activity, transferring groups other than amino-acyl groups"/>
    <property type="evidence" value="ECO:0007669"/>
    <property type="project" value="InterPro"/>
</dbReference>
<sequence length="590" mass="65649">MSAASGDSDAMVDAALLARSEGRYDEALRRVLELFARADSTYIIVAVEWPLLIEQYAPAREAMLRERDAQISRLLAGELTFGESGDRPRARFSVIDDMNQALKDSRATYDLFLQLLAVKPEVSKRIAWRALPAIVEAQDYALAQRYVTDPLSRLAELNRLAEHLPLLPTDGAPRLAAELANYVRDLSLCETVWRGLGRLAEADALRDAAIDGIADDALRTMALRELAAPGTIFREFDEARSPSGMTGIRYTKEEDWQELKRIRLAALQDAPQAFGVSHASAVAYTDDAWRDRAAGRGKARFILAFDGGEAVGIVGHVPNDQQELELIAMWVAPSHRGTPAATQLVDMVKSHAASQTYQRILLDVAPNNQRAAAFYQKLGFAFLPEWEPLESHPHIQLQKMEWLSRPGLRSVAQLRKYVDGGGQVKMILFWGHQPSRDGAITKSCFSQWFEASFEVDGIRYLTAEHYMMAEKARLFGDEAARQRVLAATNPGAAKAIGREVLGFDNQRWLAHRWDIVVRANMAKFSQNAALRTFLFDTQDRVLVEASPVDAIWGIGLAADDPRATDPAAWEGLNLLGFALMEVRSRLHRNA</sequence>
<dbReference type="PANTHER" id="PTHR43877">
    <property type="entry name" value="AMINOALKYLPHOSPHONATE N-ACETYLTRANSFERASE-RELATED-RELATED"/>
    <property type="match status" value="1"/>
</dbReference>
<keyword evidence="3 6" id="KW-0808">Transferase</keyword>
<dbReference type="NCBIfam" id="TIGR02464">
    <property type="entry name" value="ribofla_fusion"/>
    <property type="match status" value="1"/>
</dbReference>
<dbReference type="Pfam" id="PF08719">
    <property type="entry name" value="NADAR"/>
    <property type="match status" value="1"/>
</dbReference>
<dbReference type="InterPro" id="IPR000182">
    <property type="entry name" value="GNAT_dom"/>
</dbReference>
<dbReference type="Gene3D" id="1.10.357.40">
    <property type="entry name" value="YbiA-like"/>
    <property type="match status" value="1"/>
</dbReference>
<evidence type="ECO:0000259" key="5">
    <source>
        <dbReference type="PROSITE" id="PS51186"/>
    </source>
</evidence>
<keyword evidence="4" id="KW-0012">Acyltransferase</keyword>
<comment type="caution">
    <text evidence="6">The sequence shown here is derived from an EMBL/GenBank/DDBJ whole genome shotgun (WGS) entry which is preliminary data.</text>
</comment>
<evidence type="ECO:0000256" key="3">
    <source>
        <dbReference type="ARBA" id="ARBA00022679"/>
    </source>
</evidence>
<evidence type="ECO:0000256" key="4">
    <source>
        <dbReference type="ARBA" id="ARBA00023315"/>
    </source>
</evidence>
<dbReference type="InterPro" id="IPR037238">
    <property type="entry name" value="YbiA-like_sf"/>
</dbReference>
<dbReference type="InterPro" id="IPR050832">
    <property type="entry name" value="Bact_Acetyltransf"/>
</dbReference>
<evidence type="ECO:0000256" key="2">
    <source>
        <dbReference type="ARBA" id="ARBA00000751"/>
    </source>
</evidence>
<dbReference type="Gene3D" id="3.40.630.30">
    <property type="match status" value="1"/>
</dbReference>
<feature type="domain" description="N-acetyltransferase" evidence="5">
    <location>
        <begin position="260"/>
        <end position="402"/>
    </location>
</feature>
<comment type="catalytic activity">
    <reaction evidence="2">
        <text>2,5-diamino-6-hydroxy-4-(5-phosphoribosylamino)-pyrimidine + H2O = 2,5,6-triamino-4-hydroxypyrimidine + D-ribose 5-phosphate</text>
        <dbReference type="Rhea" id="RHEA:23436"/>
        <dbReference type="ChEBI" id="CHEBI:15377"/>
        <dbReference type="ChEBI" id="CHEBI:58614"/>
        <dbReference type="ChEBI" id="CHEBI:78346"/>
        <dbReference type="ChEBI" id="CHEBI:137796"/>
    </reaction>
</comment>
<reference evidence="6 7" key="1">
    <citation type="submission" date="2019-12" db="EMBL/GenBank/DDBJ databases">
        <title>Novel species isolated from a subtropical stream in China.</title>
        <authorList>
            <person name="Lu H."/>
        </authorList>
    </citation>
    <scope>NUCLEOTIDE SEQUENCE [LARGE SCALE GENOMIC DNA]</scope>
    <source>
        <strain evidence="6 7">FT134W</strain>
    </source>
</reference>
<dbReference type="SUPFAM" id="SSF143990">
    <property type="entry name" value="YbiA-like"/>
    <property type="match status" value="1"/>
</dbReference>
<dbReference type="InterPro" id="IPR016181">
    <property type="entry name" value="Acyl_CoA_acyltransferase"/>
</dbReference>
<evidence type="ECO:0000256" key="1">
    <source>
        <dbReference type="ARBA" id="ARBA00000022"/>
    </source>
</evidence>
<comment type="catalytic activity">
    <reaction evidence="1">
        <text>5-amino-6-(5-phospho-D-ribosylamino)uracil + H2O = 5,6-diaminouracil + D-ribose 5-phosphate</text>
        <dbReference type="Rhea" id="RHEA:55020"/>
        <dbReference type="ChEBI" id="CHEBI:15377"/>
        <dbReference type="ChEBI" id="CHEBI:46252"/>
        <dbReference type="ChEBI" id="CHEBI:58453"/>
        <dbReference type="ChEBI" id="CHEBI:78346"/>
    </reaction>
</comment>
<dbReference type="AlphaFoldDB" id="A0A7X4GZC5"/>
<dbReference type="PROSITE" id="PS51186">
    <property type="entry name" value="GNAT"/>
    <property type="match status" value="1"/>
</dbReference>
<protein>
    <submittedName>
        <fullName evidence="6">GNAT family N-acetyltransferase</fullName>
    </submittedName>
</protein>
<evidence type="ECO:0000313" key="7">
    <source>
        <dbReference type="Proteomes" id="UP000469734"/>
    </source>
</evidence>
<gene>
    <name evidence="6" type="ORF">GTP56_09660</name>
</gene>
<dbReference type="InterPro" id="IPR012816">
    <property type="entry name" value="NADAR"/>
</dbReference>
<dbReference type="CDD" id="cd15457">
    <property type="entry name" value="NADAR"/>
    <property type="match status" value="1"/>
</dbReference>
<dbReference type="Proteomes" id="UP000469734">
    <property type="component" value="Unassembled WGS sequence"/>
</dbReference>
<dbReference type="SUPFAM" id="SSF55729">
    <property type="entry name" value="Acyl-CoA N-acyltransferases (Nat)"/>
    <property type="match status" value="1"/>
</dbReference>
<name>A0A7X4GZC5_9BURK</name>
<accession>A0A7X4GZC5</accession>
<proteinExistence type="predicted"/>
<dbReference type="PANTHER" id="PTHR43877:SF2">
    <property type="entry name" value="AMINOALKYLPHOSPHONATE N-ACETYLTRANSFERASE-RELATED"/>
    <property type="match status" value="1"/>
</dbReference>
<evidence type="ECO:0000313" key="6">
    <source>
        <dbReference type="EMBL" id="MYM72461.1"/>
    </source>
</evidence>
<dbReference type="CDD" id="cd04301">
    <property type="entry name" value="NAT_SF"/>
    <property type="match status" value="1"/>
</dbReference>
<dbReference type="EMBL" id="WWCR01000007">
    <property type="protein sequence ID" value="MYM72461.1"/>
    <property type="molecule type" value="Genomic_DNA"/>
</dbReference>
<organism evidence="6 7">
    <name type="scientific">Duganella margarita</name>
    <dbReference type="NCBI Taxonomy" id="2692170"/>
    <lineage>
        <taxon>Bacteria</taxon>
        <taxon>Pseudomonadati</taxon>
        <taxon>Pseudomonadota</taxon>
        <taxon>Betaproteobacteria</taxon>
        <taxon>Burkholderiales</taxon>
        <taxon>Oxalobacteraceae</taxon>
        <taxon>Telluria group</taxon>
        <taxon>Duganella</taxon>
    </lineage>
</organism>